<dbReference type="eggNOG" id="COG0612">
    <property type="taxonomic scope" value="Bacteria"/>
</dbReference>
<organism evidence="7 8">
    <name type="scientific">Candidatus Liberibacter americanus str. Sao Paulo</name>
    <dbReference type="NCBI Taxonomy" id="1261131"/>
    <lineage>
        <taxon>Bacteria</taxon>
        <taxon>Pseudomonadati</taxon>
        <taxon>Pseudomonadota</taxon>
        <taxon>Alphaproteobacteria</taxon>
        <taxon>Hyphomicrobiales</taxon>
        <taxon>Rhizobiaceae</taxon>
        <taxon>Liberibacter</taxon>
    </lineage>
</organism>
<evidence type="ECO:0000259" key="5">
    <source>
        <dbReference type="Pfam" id="PF00675"/>
    </source>
</evidence>
<evidence type="ECO:0000256" key="4">
    <source>
        <dbReference type="RuleBase" id="RU004447"/>
    </source>
</evidence>
<dbReference type="STRING" id="1261131.lam_093"/>
<dbReference type="EMBL" id="CP006604">
    <property type="protein sequence ID" value="AHA27474.1"/>
    <property type="molecule type" value="Genomic_DNA"/>
</dbReference>
<comment type="similarity">
    <text evidence="2 4">Belongs to the peptidase M16 family.</text>
</comment>
<accession>U6B337</accession>
<dbReference type="InterPro" id="IPR007863">
    <property type="entry name" value="Peptidase_M16_C"/>
</dbReference>
<dbReference type="PATRIC" id="fig|1261131.3.peg.86"/>
<dbReference type="GO" id="GO:0004222">
    <property type="term" value="F:metalloendopeptidase activity"/>
    <property type="evidence" value="ECO:0007669"/>
    <property type="project" value="InterPro"/>
</dbReference>
<evidence type="ECO:0000259" key="6">
    <source>
        <dbReference type="Pfam" id="PF05193"/>
    </source>
</evidence>
<keyword evidence="3" id="KW-0645">Protease</keyword>
<keyword evidence="3" id="KW-0378">Hydrolase</keyword>
<keyword evidence="8" id="KW-1185">Reference proteome</keyword>
<dbReference type="PROSITE" id="PS00143">
    <property type="entry name" value="INSULINASE"/>
    <property type="match status" value="1"/>
</dbReference>
<dbReference type="KEGG" id="lar:lam_093"/>
<feature type="domain" description="Peptidase M16 N-terminal" evidence="5">
    <location>
        <begin position="4"/>
        <end position="142"/>
    </location>
</feature>
<keyword evidence="3" id="KW-0482">Metalloprotease</keyword>
<dbReference type="HOGENOM" id="CLU_009902_3_0_5"/>
<name>U6B337_9HYPH</name>
<dbReference type="GO" id="GO:0046872">
    <property type="term" value="F:metal ion binding"/>
    <property type="evidence" value="ECO:0007669"/>
    <property type="project" value="InterPro"/>
</dbReference>
<evidence type="ECO:0000256" key="3">
    <source>
        <dbReference type="ARBA" id="ARBA00023049"/>
    </source>
</evidence>
<dbReference type="PANTHER" id="PTHR11851:SF49">
    <property type="entry name" value="MITOCHONDRIAL-PROCESSING PEPTIDASE SUBUNIT ALPHA"/>
    <property type="match status" value="1"/>
</dbReference>
<evidence type="ECO:0000256" key="1">
    <source>
        <dbReference type="ARBA" id="ARBA00001947"/>
    </source>
</evidence>
<evidence type="ECO:0000313" key="7">
    <source>
        <dbReference type="EMBL" id="AHA27474.1"/>
    </source>
</evidence>
<gene>
    <name evidence="7" type="primary">pqqL</name>
    <name evidence="7" type="ORF">lam_093</name>
</gene>
<dbReference type="InterPro" id="IPR050361">
    <property type="entry name" value="MPP/UQCRC_Complex"/>
</dbReference>
<dbReference type="PANTHER" id="PTHR11851">
    <property type="entry name" value="METALLOPROTEASE"/>
    <property type="match status" value="1"/>
</dbReference>
<dbReference type="AlphaFoldDB" id="U6B337"/>
<feature type="domain" description="Peptidase M16 C-terminal" evidence="6">
    <location>
        <begin position="148"/>
        <end position="318"/>
    </location>
</feature>
<dbReference type="SUPFAM" id="SSF63411">
    <property type="entry name" value="LuxS/MPP-like metallohydrolase"/>
    <property type="match status" value="2"/>
</dbReference>
<dbReference type="Proteomes" id="UP000017862">
    <property type="component" value="Chromosome"/>
</dbReference>
<dbReference type="Gene3D" id="3.30.830.10">
    <property type="entry name" value="Metalloenzyme, LuxS/M16 peptidase-like"/>
    <property type="match status" value="2"/>
</dbReference>
<proteinExistence type="inferred from homology"/>
<reference evidence="7 8" key="1">
    <citation type="journal article" date="2014" name="Mol. Plant Microbe Interact.">
        <title>The complete genome sequence of Candidatus Liberibacter americanus, associated with citrus Huanglongbing.</title>
        <authorList>
            <person name="Wulff N.A."/>
            <person name="Zhang S."/>
            <person name="Setubal J.C."/>
            <person name="Almeida N.F."/>
            <person name="Martins E.C."/>
            <person name="Harakava R."/>
            <person name="Kumar D."/>
            <person name="Rangel L.T."/>
            <person name="Foissac X."/>
            <person name="Bove J."/>
            <person name="Gabriel D.W."/>
        </authorList>
    </citation>
    <scope>NUCLEOTIDE SEQUENCE [LARGE SCALE GENOMIC DNA]</scope>
    <source>
        <strain evidence="7 8">Sao Paulo</strain>
    </source>
</reference>
<dbReference type="GO" id="GO:0006508">
    <property type="term" value="P:proteolysis"/>
    <property type="evidence" value="ECO:0007669"/>
    <property type="project" value="InterPro"/>
</dbReference>
<comment type="cofactor">
    <cofactor evidence="1">
        <name>Zn(2+)</name>
        <dbReference type="ChEBI" id="CHEBI:29105"/>
    </cofactor>
</comment>
<evidence type="ECO:0000313" key="8">
    <source>
        <dbReference type="Proteomes" id="UP000017862"/>
    </source>
</evidence>
<dbReference type="Pfam" id="PF00675">
    <property type="entry name" value="Peptidase_M16"/>
    <property type="match status" value="1"/>
</dbReference>
<dbReference type="InterPro" id="IPR011765">
    <property type="entry name" value="Pept_M16_N"/>
</dbReference>
<evidence type="ECO:0000256" key="2">
    <source>
        <dbReference type="ARBA" id="ARBA00007261"/>
    </source>
</evidence>
<dbReference type="Pfam" id="PF05193">
    <property type="entry name" value="Peptidase_M16_C"/>
    <property type="match status" value="1"/>
</dbReference>
<protein>
    <submittedName>
        <fullName evidence="7">Putative Zn-dependent peptidase</fullName>
    </submittedName>
</protein>
<dbReference type="InterPro" id="IPR011249">
    <property type="entry name" value="Metalloenz_LuxS/M16"/>
</dbReference>
<dbReference type="InterPro" id="IPR001431">
    <property type="entry name" value="Pept_M16_Zn_BS"/>
</dbReference>
<sequence length="402" mass="44909">MPHVKSAFVGLNIKAGSRDEREEEHGMAHFLEHMLFKGTSLRTSKDIVEEIEKVGGDINAYTSVERTAYHVHVLEENVSLALDVLGDMLSNSSFNRSDIEREINVVLEEIGMSEDNPWSFLYDRFLETVWKDQIVGRTILGTRETVSSFSAEKIRSYISRNYTADRIYVVCVGAVDHDSCVKKVENCFNVHPKNQEGSITTPAVYLGGEYIKKRDLTENHLAIGFKGCAYQSRDFYPTKIISSILGGGMSSRLFQEIREKQGLCYSISAYHNSLSDNGIFGIAAATSKDNLIELVYSTAEVMRSLLSNIEQSEIDKVCAKIRAQLIMNREDSEFRASEIAKQVMFFGNVLCSEEISNAISTITCEDIVSISGKIFNSNPTIAVVGILDDIPVNELVHNLKII</sequence>